<comment type="caution">
    <text evidence="4">The sequence shown here is derived from an EMBL/GenBank/DDBJ whole genome shotgun (WGS) entry which is preliminary data.</text>
</comment>
<protein>
    <submittedName>
        <fullName evidence="4">D-2-hydroxyacid dehydrogenase</fullName>
    </submittedName>
</protein>
<evidence type="ECO:0000259" key="3">
    <source>
        <dbReference type="Pfam" id="PF02826"/>
    </source>
</evidence>
<sequence length="332" mass="35830">MVDQDWTFAPRIYVENTRGRDPAYEVTTEGVTRNLQSICQPAELSCHFADTRNLDALRRADILIAGRLPTAVIAEHAKNLKIIQCTSAGVESYIPFDWLGPNTTLTNASGVHASKVGAFGLMAALMLHEGVPHVATNQRQHVWKRQLRGPCAGRRVLIYGVGAIGGAVAEQLRLAGFRTIGIRRRGAPHPAVERMTTPDRLHEELAQADILILACPLTAETRGLIGAREIAALPSGAGLLNISRSAVLDTSALVSALVKGHLSGAILDVFATEPLPSDDALWDVPNLMVFPHVSADDPDGYIDRCLAILADNLLRARSALPLRNAIDPERGY</sequence>
<keyword evidence="1" id="KW-0560">Oxidoreductase</keyword>
<accession>A0A3L7AEG8</accession>
<dbReference type="CDD" id="cd05300">
    <property type="entry name" value="2-Hacid_dh_1"/>
    <property type="match status" value="1"/>
</dbReference>
<keyword evidence="5" id="KW-1185">Reference proteome</keyword>
<dbReference type="SUPFAM" id="SSF51735">
    <property type="entry name" value="NAD(P)-binding Rossmann-fold domains"/>
    <property type="match status" value="1"/>
</dbReference>
<feature type="domain" description="D-isomer specific 2-hydroxyacid dehydrogenase NAD-binding" evidence="3">
    <location>
        <begin position="122"/>
        <end position="294"/>
    </location>
</feature>
<dbReference type="Pfam" id="PF02826">
    <property type="entry name" value="2-Hacid_dh_C"/>
    <property type="match status" value="1"/>
</dbReference>
<organism evidence="4 5">
    <name type="scientific">Xanthobacter tagetidis</name>
    <dbReference type="NCBI Taxonomy" id="60216"/>
    <lineage>
        <taxon>Bacteria</taxon>
        <taxon>Pseudomonadati</taxon>
        <taxon>Pseudomonadota</taxon>
        <taxon>Alphaproteobacteria</taxon>
        <taxon>Hyphomicrobiales</taxon>
        <taxon>Xanthobacteraceae</taxon>
        <taxon>Xanthobacter</taxon>
    </lineage>
</organism>
<name>A0A3L7AEG8_9HYPH</name>
<dbReference type="PANTHER" id="PTHR43333:SF1">
    <property type="entry name" value="D-ISOMER SPECIFIC 2-HYDROXYACID DEHYDROGENASE NAD-BINDING DOMAIN-CONTAINING PROTEIN"/>
    <property type="match status" value="1"/>
</dbReference>
<dbReference type="RefSeq" id="WP_121623240.1">
    <property type="nucleotide sequence ID" value="NZ_JACIIW010000005.1"/>
</dbReference>
<gene>
    <name evidence="4" type="ORF">D9R14_10285</name>
</gene>
<dbReference type="AlphaFoldDB" id="A0A3L7AEG8"/>
<dbReference type="PANTHER" id="PTHR43333">
    <property type="entry name" value="2-HACID_DH_C DOMAIN-CONTAINING PROTEIN"/>
    <property type="match status" value="1"/>
</dbReference>
<evidence type="ECO:0000256" key="1">
    <source>
        <dbReference type="ARBA" id="ARBA00023002"/>
    </source>
</evidence>
<dbReference type="EMBL" id="RCTF01000007">
    <property type="protein sequence ID" value="RLP78647.1"/>
    <property type="molecule type" value="Genomic_DNA"/>
</dbReference>
<dbReference type="GO" id="GO:0051287">
    <property type="term" value="F:NAD binding"/>
    <property type="evidence" value="ECO:0007669"/>
    <property type="project" value="InterPro"/>
</dbReference>
<dbReference type="Proteomes" id="UP000269692">
    <property type="component" value="Unassembled WGS sequence"/>
</dbReference>
<proteinExistence type="predicted"/>
<dbReference type="GO" id="GO:0016491">
    <property type="term" value="F:oxidoreductase activity"/>
    <property type="evidence" value="ECO:0007669"/>
    <property type="project" value="UniProtKB-KW"/>
</dbReference>
<dbReference type="OrthoDB" id="9793626at2"/>
<dbReference type="InterPro" id="IPR036291">
    <property type="entry name" value="NAD(P)-bd_dom_sf"/>
</dbReference>
<keyword evidence="2" id="KW-0520">NAD</keyword>
<evidence type="ECO:0000313" key="5">
    <source>
        <dbReference type="Proteomes" id="UP000269692"/>
    </source>
</evidence>
<dbReference type="SUPFAM" id="SSF52283">
    <property type="entry name" value="Formate/glycerate dehydrogenase catalytic domain-like"/>
    <property type="match status" value="1"/>
</dbReference>
<dbReference type="Gene3D" id="3.40.50.720">
    <property type="entry name" value="NAD(P)-binding Rossmann-like Domain"/>
    <property type="match status" value="2"/>
</dbReference>
<evidence type="ECO:0000256" key="2">
    <source>
        <dbReference type="ARBA" id="ARBA00023027"/>
    </source>
</evidence>
<evidence type="ECO:0000313" key="4">
    <source>
        <dbReference type="EMBL" id="RLP78647.1"/>
    </source>
</evidence>
<dbReference type="InterPro" id="IPR006140">
    <property type="entry name" value="D-isomer_DH_NAD-bd"/>
</dbReference>
<reference evidence="4 5" key="1">
    <citation type="submission" date="2018-10" db="EMBL/GenBank/DDBJ databases">
        <title>Xanthobacter tagetidis genome sequencing and assembly.</title>
        <authorList>
            <person name="Maclea K.S."/>
            <person name="Goen A.E."/>
            <person name="Fatima S.A."/>
        </authorList>
    </citation>
    <scope>NUCLEOTIDE SEQUENCE [LARGE SCALE GENOMIC DNA]</scope>
    <source>
        <strain evidence="4 5">ATCC 700314</strain>
    </source>
</reference>